<accession>A0A5P2BWH1</accession>
<sequence>MRTSRGLRGAAAGLGVTAALVVLAAPQAAAGGPTSVLLVSPESTESASLYYSDEEYAELESRLAPSASGRKAGEEPPGLDVARGSRQINVTWMAHDVMPWRFDRVYAPLSGKKKDADVWVHRSTEMESLNGDWHRAEEPQRVLSLFEELGLLGKASDRGGPGIAPQSQVAPEPAGSGTSGDGDAPPAAVGGSGPGGGSTDWWWAIPGAGVGAVAALLLRGPVAGRWAAVSAWRRRPDDPGPRQELRDL</sequence>
<protein>
    <recommendedName>
        <fullName evidence="5">Secreted protein</fullName>
    </recommendedName>
</protein>
<dbReference type="OrthoDB" id="3698271at2"/>
<reference evidence="3 4" key="1">
    <citation type="submission" date="2018-05" db="EMBL/GenBank/DDBJ databases">
        <title>Streptomyces venezuelae.</title>
        <authorList>
            <person name="Kim W."/>
            <person name="Lee N."/>
            <person name="Cho B.-K."/>
        </authorList>
    </citation>
    <scope>NUCLEOTIDE SEQUENCE [LARGE SCALE GENOMIC DNA]</scope>
    <source>
        <strain evidence="3 4">ATCC 14584</strain>
    </source>
</reference>
<gene>
    <name evidence="3" type="ORF">DEJ48_15160</name>
</gene>
<evidence type="ECO:0000313" key="3">
    <source>
        <dbReference type="EMBL" id="QES34557.1"/>
    </source>
</evidence>
<evidence type="ECO:0000256" key="2">
    <source>
        <dbReference type="SAM" id="SignalP"/>
    </source>
</evidence>
<dbReference type="RefSeq" id="WP_150216628.1">
    <property type="nucleotide sequence ID" value="NZ_CP029192.1"/>
</dbReference>
<dbReference type="AlphaFoldDB" id="A0A5P2BWH1"/>
<evidence type="ECO:0008006" key="5">
    <source>
        <dbReference type="Google" id="ProtNLM"/>
    </source>
</evidence>
<name>A0A5P2BWH1_STRVZ</name>
<feature type="chain" id="PRO_5024802049" description="Secreted protein" evidence="2">
    <location>
        <begin position="25"/>
        <end position="248"/>
    </location>
</feature>
<dbReference type="EMBL" id="CP029192">
    <property type="protein sequence ID" value="QES34557.1"/>
    <property type="molecule type" value="Genomic_DNA"/>
</dbReference>
<evidence type="ECO:0000256" key="1">
    <source>
        <dbReference type="SAM" id="MobiDB-lite"/>
    </source>
</evidence>
<feature type="region of interest" description="Disordered" evidence="1">
    <location>
        <begin position="62"/>
        <end position="81"/>
    </location>
</feature>
<organism evidence="3 4">
    <name type="scientific">Streptomyces venezuelae</name>
    <dbReference type="NCBI Taxonomy" id="54571"/>
    <lineage>
        <taxon>Bacteria</taxon>
        <taxon>Bacillati</taxon>
        <taxon>Actinomycetota</taxon>
        <taxon>Actinomycetes</taxon>
        <taxon>Kitasatosporales</taxon>
        <taxon>Streptomycetaceae</taxon>
        <taxon>Streptomyces</taxon>
    </lineage>
</organism>
<evidence type="ECO:0000313" key="4">
    <source>
        <dbReference type="Proteomes" id="UP000322927"/>
    </source>
</evidence>
<proteinExistence type="predicted"/>
<feature type="signal peptide" evidence="2">
    <location>
        <begin position="1"/>
        <end position="24"/>
    </location>
</feature>
<keyword evidence="2" id="KW-0732">Signal</keyword>
<feature type="region of interest" description="Disordered" evidence="1">
    <location>
        <begin position="156"/>
        <end position="195"/>
    </location>
</feature>
<dbReference type="Proteomes" id="UP000322927">
    <property type="component" value="Chromosome"/>
</dbReference>